<evidence type="ECO:0000256" key="3">
    <source>
        <dbReference type="ARBA" id="ARBA00023015"/>
    </source>
</evidence>
<feature type="modified residue" description="4-aspartylphosphate" evidence="6">
    <location>
        <position position="51"/>
    </location>
</feature>
<keyword evidence="3" id="KW-0805">Transcription regulation</keyword>
<evidence type="ECO:0000259" key="9">
    <source>
        <dbReference type="PROSITE" id="PS51755"/>
    </source>
</evidence>
<dbReference type="InterPro" id="IPR011006">
    <property type="entry name" value="CheY-like_superfamily"/>
</dbReference>
<dbReference type="FunFam" id="1.10.10.10:FF:000005">
    <property type="entry name" value="Two-component system response regulator"/>
    <property type="match status" value="1"/>
</dbReference>
<keyword evidence="11" id="KW-1185">Reference proteome</keyword>
<dbReference type="Gene3D" id="3.40.50.2300">
    <property type="match status" value="1"/>
</dbReference>
<reference evidence="10 11" key="1">
    <citation type="submission" date="2018-05" db="EMBL/GenBank/DDBJ databases">
        <title>Chitinophaga sp. K3CV102501T nov., isolated from isolated from a monsoon evergreen broad-leaved forest soil.</title>
        <authorList>
            <person name="Lv Y."/>
        </authorList>
    </citation>
    <scope>NUCLEOTIDE SEQUENCE [LARGE SCALE GENOMIC DNA]</scope>
    <source>
        <strain evidence="10 11">GDMCC 1.1325</strain>
    </source>
</reference>
<dbReference type="Gene3D" id="6.10.250.690">
    <property type="match status" value="1"/>
</dbReference>
<name>A0A365XY52_9BACT</name>
<dbReference type="RefSeq" id="WP_113613874.1">
    <property type="nucleotide sequence ID" value="NZ_QFFJ01000001.1"/>
</dbReference>
<evidence type="ECO:0000313" key="10">
    <source>
        <dbReference type="EMBL" id="RBL91277.1"/>
    </source>
</evidence>
<evidence type="ECO:0000256" key="1">
    <source>
        <dbReference type="ARBA" id="ARBA00022553"/>
    </source>
</evidence>
<dbReference type="SUPFAM" id="SSF52172">
    <property type="entry name" value="CheY-like"/>
    <property type="match status" value="1"/>
</dbReference>
<protein>
    <submittedName>
        <fullName evidence="10">DNA-binding response regulator</fullName>
    </submittedName>
</protein>
<sequence length="233" mass="25967">MKILVIEDESKVGAFIKRGLEEHHHQVEVYTDGLLGQQAAIAEDYDLVILDIMLPGINGLTICRNLRAREVTAPVLMLTALNATHDIVDGLNAGADDYLAKPFHFSELVARVNALSRRKNNFKQEKEILALADLRLDTTSKTASREGQEITLTAKEYALLELLLKNTGKVLSRALISEAVWGLEFDTGTNTIDVYVNYLRNKIEKGFSGEKLIHTVVGMGYVMKVKGTWQQQL</sequence>
<keyword evidence="5" id="KW-0804">Transcription</keyword>
<dbReference type="SMART" id="SM00862">
    <property type="entry name" value="Trans_reg_C"/>
    <property type="match status" value="1"/>
</dbReference>
<proteinExistence type="predicted"/>
<dbReference type="Proteomes" id="UP000253410">
    <property type="component" value="Unassembled WGS sequence"/>
</dbReference>
<dbReference type="CDD" id="cd19935">
    <property type="entry name" value="REC_OmpR_CusR-like"/>
    <property type="match status" value="1"/>
</dbReference>
<dbReference type="PANTHER" id="PTHR48111:SF22">
    <property type="entry name" value="REGULATOR OF RPOS"/>
    <property type="match status" value="1"/>
</dbReference>
<dbReference type="PROSITE" id="PS50110">
    <property type="entry name" value="RESPONSE_REGULATORY"/>
    <property type="match status" value="1"/>
</dbReference>
<keyword evidence="2" id="KW-0902">Two-component regulatory system</keyword>
<dbReference type="OrthoDB" id="9790442at2"/>
<evidence type="ECO:0000259" key="8">
    <source>
        <dbReference type="PROSITE" id="PS50110"/>
    </source>
</evidence>
<dbReference type="InterPro" id="IPR016032">
    <property type="entry name" value="Sig_transdc_resp-reg_C-effctor"/>
</dbReference>
<dbReference type="CDD" id="cd00383">
    <property type="entry name" value="trans_reg_C"/>
    <property type="match status" value="1"/>
</dbReference>
<dbReference type="AlphaFoldDB" id="A0A365XY52"/>
<evidence type="ECO:0000256" key="7">
    <source>
        <dbReference type="PROSITE-ProRule" id="PRU01091"/>
    </source>
</evidence>
<accession>A0A365XY52</accession>
<dbReference type="InterPro" id="IPR036388">
    <property type="entry name" value="WH-like_DNA-bd_sf"/>
</dbReference>
<dbReference type="FunFam" id="3.40.50.2300:FF:000002">
    <property type="entry name" value="DNA-binding response regulator PhoP"/>
    <property type="match status" value="1"/>
</dbReference>
<dbReference type="GO" id="GO:0000156">
    <property type="term" value="F:phosphorelay response regulator activity"/>
    <property type="evidence" value="ECO:0007669"/>
    <property type="project" value="TreeGrafter"/>
</dbReference>
<dbReference type="Pfam" id="PF00072">
    <property type="entry name" value="Response_reg"/>
    <property type="match status" value="1"/>
</dbReference>
<dbReference type="GO" id="GO:0006355">
    <property type="term" value="P:regulation of DNA-templated transcription"/>
    <property type="evidence" value="ECO:0007669"/>
    <property type="project" value="InterPro"/>
</dbReference>
<feature type="domain" description="OmpR/PhoB-type" evidence="9">
    <location>
        <begin position="126"/>
        <end position="225"/>
    </location>
</feature>
<dbReference type="SMART" id="SM00448">
    <property type="entry name" value="REC"/>
    <property type="match status" value="1"/>
</dbReference>
<gene>
    <name evidence="10" type="ORF">DF182_01230</name>
</gene>
<dbReference type="PANTHER" id="PTHR48111">
    <property type="entry name" value="REGULATOR OF RPOS"/>
    <property type="match status" value="1"/>
</dbReference>
<evidence type="ECO:0000256" key="2">
    <source>
        <dbReference type="ARBA" id="ARBA00023012"/>
    </source>
</evidence>
<evidence type="ECO:0000256" key="4">
    <source>
        <dbReference type="ARBA" id="ARBA00023125"/>
    </source>
</evidence>
<evidence type="ECO:0000313" key="11">
    <source>
        <dbReference type="Proteomes" id="UP000253410"/>
    </source>
</evidence>
<dbReference type="Gene3D" id="1.10.10.10">
    <property type="entry name" value="Winged helix-like DNA-binding domain superfamily/Winged helix DNA-binding domain"/>
    <property type="match status" value="1"/>
</dbReference>
<evidence type="ECO:0000256" key="5">
    <source>
        <dbReference type="ARBA" id="ARBA00023163"/>
    </source>
</evidence>
<dbReference type="GO" id="GO:0005829">
    <property type="term" value="C:cytosol"/>
    <property type="evidence" value="ECO:0007669"/>
    <property type="project" value="TreeGrafter"/>
</dbReference>
<dbReference type="InterPro" id="IPR039420">
    <property type="entry name" value="WalR-like"/>
</dbReference>
<organism evidence="10 11">
    <name type="scientific">Chitinophaga flava</name>
    <dbReference type="NCBI Taxonomy" id="2259036"/>
    <lineage>
        <taxon>Bacteria</taxon>
        <taxon>Pseudomonadati</taxon>
        <taxon>Bacteroidota</taxon>
        <taxon>Chitinophagia</taxon>
        <taxon>Chitinophagales</taxon>
        <taxon>Chitinophagaceae</taxon>
        <taxon>Chitinophaga</taxon>
    </lineage>
</organism>
<feature type="domain" description="Response regulatory" evidence="8">
    <location>
        <begin position="2"/>
        <end position="116"/>
    </location>
</feature>
<keyword evidence="4 7" id="KW-0238">DNA-binding</keyword>
<evidence type="ECO:0000256" key="6">
    <source>
        <dbReference type="PROSITE-ProRule" id="PRU00169"/>
    </source>
</evidence>
<dbReference type="EMBL" id="QFFJ01000001">
    <property type="protein sequence ID" value="RBL91277.1"/>
    <property type="molecule type" value="Genomic_DNA"/>
</dbReference>
<dbReference type="Pfam" id="PF00486">
    <property type="entry name" value="Trans_reg_C"/>
    <property type="match status" value="1"/>
</dbReference>
<comment type="caution">
    <text evidence="10">The sequence shown here is derived from an EMBL/GenBank/DDBJ whole genome shotgun (WGS) entry which is preliminary data.</text>
</comment>
<dbReference type="GO" id="GO:0032993">
    <property type="term" value="C:protein-DNA complex"/>
    <property type="evidence" value="ECO:0007669"/>
    <property type="project" value="TreeGrafter"/>
</dbReference>
<keyword evidence="1 6" id="KW-0597">Phosphoprotein</keyword>
<dbReference type="InterPro" id="IPR001867">
    <property type="entry name" value="OmpR/PhoB-type_DNA-bd"/>
</dbReference>
<dbReference type="PROSITE" id="PS51755">
    <property type="entry name" value="OMPR_PHOB"/>
    <property type="match status" value="1"/>
</dbReference>
<dbReference type="InterPro" id="IPR001789">
    <property type="entry name" value="Sig_transdc_resp-reg_receiver"/>
</dbReference>
<feature type="DNA-binding region" description="OmpR/PhoB-type" evidence="7">
    <location>
        <begin position="126"/>
        <end position="225"/>
    </location>
</feature>
<dbReference type="SUPFAM" id="SSF46894">
    <property type="entry name" value="C-terminal effector domain of the bipartite response regulators"/>
    <property type="match status" value="1"/>
</dbReference>
<dbReference type="GO" id="GO:0000976">
    <property type="term" value="F:transcription cis-regulatory region binding"/>
    <property type="evidence" value="ECO:0007669"/>
    <property type="project" value="TreeGrafter"/>
</dbReference>